<protein>
    <submittedName>
        <fullName evidence="1">Uncharacterized protein</fullName>
    </submittedName>
</protein>
<evidence type="ECO:0000313" key="2">
    <source>
        <dbReference type="Proteomes" id="UP000247702"/>
    </source>
</evidence>
<reference evidence="1 2" key="1">
    <citation type="submission" date="2017-11" db="EMBL/GenBank/DDBJ databases">
        <title>The genome of Rhizophagus clarus HR1 reveals common genetic basis of auxotrophy among arbuscular mycorrhizal fungi.</title>
        <authorList>
            <person name="Kobayashi Y."/>
        </authorList>
    </citation>
    <scope>NUCLEOTIDE SEQUENCE [LARGE SCALE GENOMIC DNA]</scope>
    <source>
        <strain evidence="1 2">HR1</strain>
    </source>
</reference>
<comment type="caution">
    <text evidence="1">The sequence shown here is derived from an EMBL/GenBank/DDBJ whole genome shotgun (WGS) entry which is preliminary data.</text>
</comment>
<organism evidence="1 2">
    <name type="scientific">Rhizophagus clarus</name>
    <dbReference type="NCBI Taxonomy" id="94130"/>
    <lineage>
        <taxon>Eukaryota</taxon>
        <taxon>Fungi</taxon>
        <taxon>Fungi incertae sedis</taxon>
        <taxon>Mucoromycota</taxon>
        <taxon>Glomeromycotina</taxon>
        <taxon>Glomeromycetes</taxon>
        <taxon>Glomerales</taxon>
        <taxon>Glomeraceae</taxon>
        <taxon>Rhizophagus</taxon>
    </lineage>
</organism>
<dbReference type="AlphaFoldDB" id="A0A2Z6R961"/>
<name>A0A2Z6R961_9GLOM</name>
<gene>
    <name evidence="1" type="ORF">RclHR1_00300001</name>
</gene>
<evidence type="ECO:0000313" key="1">
    <source>
        <dbReference type="EMBL" id="GBB97522.1"/>
    </source>
</evidence>
<dbReference type="Proteomes" id="UP000247702">
    <property type="component" value="Unassembled WGS sequence"/>
</dbReference>
<sequence length="127" mass="15226">MSTHNQLADIKPTYQEIEQALINVVKAGIYYRRPKEGKFMQSYKERIKKLRQAEEPQEYVLKLAMTIFPNKDKYDKIMDDYKSWYGQDPKILNSIIELYKLYHKLAKDYFVTEDKVNEETEDFLSSL</sequence>
<accession>A0A2Z6R961</accession>
<keyword evidence="2" id="KW-1185">Reference proteome</keyword>
<proteinExistence type="predicted"/>
<dbReference type="EMBL" id="BEXD01002224">
    <property type="protein sequence ID" value="GBB97522.1"/>
    <property type="molecule type" value="Genomic_DNA"/>
</dbReference>